<evidence type="ECO:0000313" key="3">
    <source>
        <dbReference type="EMBL" id="MEE4546738.1"/>
    </source>
</evidence>
<evidence type="ECO:0000256" key="1">
    <source>
        <dbReference type="SAM" id="MobiDB-lite"/>
    </source>
</evidence>
<evidence type="ECO:0000313" key="4">
    <source>
        <dbReference type="Proteomes" id="UP001344658"/>
    </source>
</evidence>
<keyword evidence="4" id="KW-1185">Reference proteome</keyword>
<comment type="caution">
    <text evidence="3">The sequence shown here is derived from an EMBL/GenBank/DDBJ whole genome shotgun (WGS) entry which is preliminary data.</text>
</comment>
<feature type="compositionally biased region" description="Pro residues" evidence="1">
    <location>
        <begin position="27"/>
        <end position="48"/>
    </location>
</feature>
<evidence type="ECO:0000256" key="2">
    <source>
        <dbReference type="SAM" id="Phobius"/>
    </source>
</evidence>
<dbReference type="RefSeq" id="WP_330800481.1">
    <property type="nucleotide sequence ID" value="NZ_JAZEWV010000052.1"/>
</dbReference>
<protein>
    <submittedName>
        <fullName evidence="3">Uncharacterized protein</fullName>
    </submittedName>
</protein>
<keyword evidence="2" id="KW-0472">Membrane</keyword>
<gene>
    <name evidence="3" type="ORF">V2S66_32840</name>
</gene>
<name>A0ABU7PLN6_9ACTN</name>
<feature type="transmembrane region" description="Helical" evidence="2">
    <location>
        <begin position="73"/>
        <end position="93"/>
    </location>
</feature>
<accession>A0ABU7PLN6</accession>
<feature type="compositionally biased region" description="Low complexity" evidence="1">
    <location>
        <begin position="7"/>
        <end position="26"/>
    </location>
</feature>
<feature type="compositionally biased region" description="Low complexity" evidence="1">
    <location>
        <begin position="49"/>
        <end position="64"/>
    </location>
</feature>
<dbReference type="Proteomes" id="UP001344658">
    <property type="component" value="Unassembled WGS sequence"/>
</dbReference>
<keyword evidence="2" id="KW-0812">Transmembrane</keyword>
<dbReference type="EMBL" id="JAZEWV010000052">
    <property type="protein sequence ID" value="MEE4546738.1"/>
    <property type="molecule type" value="Genomic_DNA"/>
</dbReference>
<proteinExistence type="predicted"/>
<organism evidence="3 4">
    <name type="scientific">Actinacidiphila polyblastidii</name>
    <dbReference type="NCBI Taxonomy" id="3110430"/>
    <lineage>
        <taxon>Bacteria</taxon>
        <taxon>Bacillati</taxon>
        <taxon>Actinomycetota</taxon>
        <taxon>Actinomycetes</taxon>
        <taxon>Kitasatosporales</taxon>
        <taxon>Streptomycetaceae</taxon>
        <taxon>Actinacidiphila</taxon>
    </lineage>
</organism>
<feature type="region of interest" description="Disordered" evidence="1">
    <location>
        <begin position="97"/>
        <end position="162"/>
    </location>
</feature>
<feature type="compositionally biased region" description="Low complexity" evidence="1">
    <location>
        <begin position="97"/>
        <end position="139"/>
    </location>
</feature>
<feature type="compositionally biased region" description="Pro residues" evidence="1">
    <location>
        <begin position="140"/>
        <end position="156"/>
    </location>
</feature>
<sequence>MSENQEPTASDAAAGGGDTTPTTPTGPSVPEPPAAPSVPDTAFPPGPATAPGSRSRSGSGAPDPGLRRTLSAWSGPIAIAVIGIVAPVLAIVLHTSSSDSGPSAGSSRSVTSAASGGPGGTVSAAAAVPPTPTVASTSPTTPPPATPTAPTTPPGPRTCTPPKKVHGISAAFVTPCTGGKVTAPYFDVTLAVPAYPAEDGSQGDVWVFVKILGNGRGGAQLHPPLYATYPVRLTTAKDVGDGVWTKDLMAYQTCRDHGPLQILTYWLPAHDAAAVARWQQGRSVTPPSDAVPLDSVTVNAKAAC</sequence>
<feature type="region of interest" description="Disordered" evidence="1">
    <location>
        <begin position="1"/>
        <end position="67"/>
    </location>
</feature>
<reference evidence="3 4" key="1">
    <citation type="submission" date="2023-12" db="EMBL/GenBank/DDBJ databases">
        <title>Streptomyces sp. V4-01.</title>
        <authorList>
            <person name="Somphong A."/>
            <person name="Phongsopitanun W."/>
        </authorList>
    </citation>
    <scope>NUCLEOTIDE SEQUENCE [LARGE SCALE GENOMIC DNA]</scope>
    <source>
        <strain evidence="3 4">V4-01</strain>
    </source>
</reference>
<keyword evidence="2" id="KW-1133">Transmembrane helix</keyword>